<evidence type="ECO:0000256" key="2">
    <source>
        <dbReference type="SAM" id="Phobius"/>
    </source>
</evidence>
<dbReference type="Proteomes" id="UP000038010">
    <property type="component" value="Unassembled WGS sequence"/>
</dbReference>
<feature type="compositionally biased region" description="Basic and acidic residues" evidence="1">
    <location>
        <begin position="156"/>
        <end position="169"/>
    </location>
</feature>
<feature type="transmembrane region" description="Helical" evidence="2">
    <location>
        <begin position="86"/>
        <end position="107"/>
    </location>
</feature>
<dbReference type="OrthoDB" id="3597994at2759"/>
<dbReference type="VEuPathDB" id="FungiDB:AB675_6140"/>
<keyword evidence="2" id="KW-0472">Membrane</keyword>
<feature type="compositionally biased region" description="Basic and acidic residues" evidence="1">
    <location>
        <begin position="139"/>
        <end position="148"/>
    </location>
</feature>
<feature type="compositionally biased region" description="Low complexity" evidence="1">
    <location>
        <begin position="12"/>
        <end position="21"/>
    </location>
</feature>
<evidence type="ECO:0000256" key="1">
    <source>
        <dbReference type="SAM" id="MobiDB-lite"/>
    </source>
</evidence>
<keyword evidence="2" id="KW-1133">Transmembrane helix</keyword>
<feature type="region of interest" description="Disordered" evidence="1">
    <location>
        <begin position="139"/>
        <end position="179"/>
    </location>
</feature>
<feature type="transmembrane region" description="Helical" evidence="2">
    <location>
        <begin position="113"/>
        <end position="130"/>
    </location>
</feature>
<proteinExistence type="predicted"/>
<keyword evidence="2" id="KW-0812">Transmembrane</keyword>
<evidence type="ECO:0000313" key="3">
    <source>
        <dbReference type="EMBL" id="KPI43798.1"/>
    </source>
</evidence>
<gene>
    <name evidence="3" type="ORF">AB675_6140</name>
</gene>
<sequence length="179" mass="19546">MAPSRGPHITQSNSSATSSAKSHGDDNLAIEQQSASSLQIARRNFNYLLSPNSSNQPAKPKTRALLRSVRYITQFIIWRLVRWAKYAAIAAVATTAIGSVVSGVAWIAAPTGIGASIAAATVWGVGKFVARRLQRRWETRGGKAGEKEDGLDEDLREEREKEMRRKLDRGGASLKGMPW</sequence>
<reference evidence="3 4" key="1">
    <citation type="submission" date="2015-06" db="EMBL/GenBank/DDBJ databases">
        <title>Draft genome of the ant-associated black yeast Phialophora attae CBS 131958.</title>
        <authorList>
            <person name="Moreno L.F."/>
            <person name="Stielow B.J."/>
            <person name="de Hoog S."/>
            <person name="Vicente V.A."/>
            <person name="Weiss V.A."/>
            <person name="de Vries M."/>
            <person name="Cruz L.M."/>
            <person name="Souza E.M."/>
        </authorList>
    </citation>
    <scope>NUCLEOTIDE SEQUENCE [LARGE SCALE GENOMIC DNA]</scope>
    <source>
        <strain evidence="3 4">CBS 131958</strain>
    </source>
</reference>
<dbReference type="RefSeq" id="XP_018003761.1">
    <property type="nucleotide sequence ID" value="XM_018146408.1"/>
</dbReference>
<dbReference type="GeneID" id="28738288"/>
<keyword evidence="4" id="KW-1185">Reference proteome</keyword>
<comment type="caution">
    <text evidence="3">The sequence shown here is derived from an EMBL/GenBank/DDBJ whole genome shotgun (WGS) entry which is preliminary data.</text>
</comment>
<feature type="region of interest" description="Disordered" evidence="1">
    <location>
        <begin position="1"/>
        <end position="26"/>
    </location>
</feature>
<dbReference type="EMBL" id="LFJN01000004">
    <property type="protein sequence ID" value="KPI43798.1"/>
    <property type="molecule type" value="Genomic_DNA"/>
</dbReference>
<dbReference type="STRING" id="1664694.A0A0N0NQE0"/>
<protein>
    <submittedName>
        <fullName evidence="3">Uncharacterized protein</fullName>
    </submittedName>
</protein>
<dbReference type="AlphaFoldDB" id="A0A0N0NQE0"/>
<accession>A0A0N0NQE0</accession>
<organism evidence="3 4">
    <name type="scientific">Cyphellophora attinorum</name>
    <dbReference type="NCBI Taxonomy" id="1664694"/>
    <lineage>
        <taxon>Eukaryota</taxon>
        <taxon>Fungi</taxon>
        <taxon>Dikarya</taxon>
        <taxon>Ascomycota</taxon>
        <taxon>Pezizomycotina</taxon>
        <taxon>Eurotiomycetes</taxon>
        <taxon>Chaetothyriomycetidae</taxon>
        <taxon>Chaetothyriales</taxon>
        <taxon>Cyphellophoraceae</taxon>
        <taxon>Cyphellophora</taxon>
    </lineage>
</organism>
<name>A0A0N0NQE0_9EURO</name>
<evidence type="ECO:0000313" key="4">
    <source>
        <dbReference type="Proteomes" id="UP000038010"/>
    </source>
</evidence>